<reference evidence="2 3" key="1">
    <citation type="submission" date="2021-06" db="EMBL/GenBank/DDBJ databases">
        <title>Clostridia strains as spoilage organisms.</title>
        <authorList>
            <person name="Wambui J."/>
            <person name="Stephan R."/>
            <person name="Stevens M.J.A."/>
        </authorList>
    </citation>
    <scope>NUCLEOTIDE SEQUENCE [LARGE SCALE GENOMIC DNA]</scope>
    <source>
        <strain evidence="2 3">DSM 14204</strain>
    </source>
</reference>
<dbReference type="PANTHER" id="PTHR30146:SF149">
    <property type="entry name" value="HTH-TYPE TRANSCRIPTIONAL REGULATOR EBGR"/>
    <property type="match status" value="1"/>
</dbReference>
<evidence type="ECO:0000313" key="3">
    <source>
        <dbReference type="Proteomes" id="UP000776252"/>
    </source>
</evidence>
<accession>A0ABS6BTN7</accession>
<dbReference type="EMBL" id="JAHLDV010000023">
    <property type="protein sequence ID" value="MBU3160276.1"/>
    <property type="molecule type" value="Genomic_DNA"/>
</dbReference>
<feature type="domain" description="HTH lacI-type" evidence="1">
    <location>
        <begin position="2"/>
        <end position="52"/>
    </location>
</feature>
<dbReference type="InterPro" id="IPR000843">
    <property type="entry name" value="HTH_LacI"/>
</dbReference>
<evidence type="ECO:0000313" key="2">
    <source>
        <dbReference type="EMBL" id="MBU3160276.1"/>
    </source>
</evidence>
<comment type="caution">
    <text evidence="2">The sequence shown here is derived from an EMBL/GenBank/DDBJ whole genome shotgun (WGS) entry which is preliminary data.</text>
</comment>
<proteinExistence type="predicted"/>
<dbReference type="GO" id="GO:0003677">
    <property type="term" value="F:DNA binding"/>
    <property type="evidence" value="ECO:0007669"/>
    <property type="project" value="UniProtKB-KW"/>
</dbReference>
<dbReference type="Proteomes" id="UP000776252">
    <property type="component" value="Unassembled WGS sequence"/>
</dbReference>
<evidence type="ECO:0000259" key="1">
    <source>
        <dbReference type="PROSITE" id="PS50932"/>
    </source>
</evidence>
<organism evidence="2 3">
    <name type="scientific">Clostridium frigoris</name>
    <dbReference type="NCBI Taxonomy" id="205327"/>
    <lineage>
        <taxon>Bacteria</taxon>
        <taxon>Bacillati</taxon>
        <taxon>Bacillota</taxon>
        <taxon>Clostridia</taxon>
        <taxon>Eubacteriales</taxon>
        <taxon>Clostridiaceae</taxon>
        <taxon>Clostridium</taxon>
    </lineage>
</organism>
<dbReference type="SMART" id="SM00354">
    <property type="entry name" value="HTH_LACI"/>
    <property type="match status" value="1"/>
</dbReference>
<dbReference type="PROSITE" id="PS50932">
    <property type="entry name" value="HTH_LACI_2"/>
    <property type="match status" value="1"/>
</dbReference>
<dbReference type="Pfam" id="PF13377">
    <property type="entry name" value="Peripla_BP_3"/>
    <property type="match status" value="1"/>
</dbReference>
<name>A0ABS6BTN7_9CLOT</name>
<dbReference type="RefSeq" id="WP_216149270.1">
    <property type="nucleotide sequence ID" value="NZ_JAHLDV010000023.1"/>
</dbReference>
<dbReference type="CDD" id="cd01544">
    <property type="entry name" value="PBP1_GalR"/>
    <property type="match status" value="1"/>
</dbReference>
<dbReference type="PANTHER" id="PTHR30146">
    <property type="entry name" value="LACI-RELATED TRANSCRIPTIONAL REPRESSOR"/>
    <property type="match status" value="1"/>
</dbReference>
<gene>
    <name evidence="2" type="ORF">KPL37_11010</name>
</gene>
<dbReference type="InterPro" id="IPR046335">
    <property type="entry name" value="LacI/GalR-like_sensor"/>
</dbReference>
<sequence>MATIKEIALKAAVSSSTVSRVLNLDESINVSEKTKNNIFKVAEELNYVTLRKRKKKKTNYTIGLIQWFTDKEEISDQYYLSIRTAIEKKCANNLIRVERLFTEVEYDELDYIDGVIAIGTYSESEINKIKKFSSKIVFVDSSPNESLYDSVVIDFQKAVTEVLDYLVKLGHCNIGYIGGNELIKTGREKKENNAGIRLDTYTKYMKDKNLFNPELINIGEFSYEYGYNIMQKIILSNKIPTAFFAGSDAIAIGAYKAIIENKFTIGRDISIVGFDDIEMAKFMVPAMTTVKVYTEFIGEAAVDLLLERFIKERNVNKKVVIPTKLMIRESCKNFKV</sequence>
<keyword evidence="3" id="KW-1185">Reference proteome</keyword>
<dbReference type="CDD" id="cd01392">
    <property type="entry name" value="HTH_LacI"/>
    <property type="match status" value="1"/>
</dbReference>
<dbReference type="Pfam" id="PF00356">
    <property type="entry name" value="LacI"/>
    <property type="match status" value="1"/>
</dbReference>
<dbReference type="PROSITE" id="PS00356">
    <property type="entry name" value="HTH_LACI_1"/>
    <property type="match status" value="1"/>
</dbReference>
<keyword evidence="2" id="KW-0238">DNA-binding</keyword>
<protein>
    <submittedName>
        <fullName evidence="2">LacI family DNA-binding transcriptional regulator</fullName>
    </submittedName>
</protein>